<evidence type="ECO:0000313" key="2">
    <source>
        <dbReference type="Proteomes" id="UP000886845"/>
    </source>
</evidence>
<organism evidence="1 2">
    <name type="scientific">Candidatus Spyradenecus faecavium</name>
    <dbReference type="NCBI Taxonomy" id="2840947"/>
    <lineage>
        <taxon>Bacteria</taxon>
        <taxon>Pseudomonadati</taxon>
        <taxon>Lentisphaerota</taxon>
        <taxon>Lentisphaeria</taxon>
        <taxon>Lentisphaerales</taxon>
        <taxon>Lentisphaeraceae</taxon>
        <taxon>Lentisphaeraceae incertae sedis</taxon>
        <taxon>Candidatus Spyradenecus</taxon>
    </lineage>
</organism>
<comment type="caution">
    <text evidence="1">The sequence shown here is derived from an EMBL/GenBank/DDBJ whole genome shotgun (WGS) entry which is preliminary data.</text>
</comment>
<feature type="non-terminal residue" evidence="1">
    <location>
        <position position="1"/>
    </location>
</feature>
<name>A0A9D1NLY9_9BACT</name>
<sequence length="257" mass="29021">WPAAVAGLLMVQTALPAVRRVPWGRWRGRLTAALMALAALTVATTGAMTALRTAELRRVVAEWRANPDCVMREPTVRVWRPLAWFDRTWLPSFFLEWGGGEESCNTPGVAWFYGKPFCLLLDADTWALLYERDTFTDPENRLACPGEWYARADADLLVAPLPEGTELRPGTTLLVIPTYRDAPAPLSPLEVIRLRILRRGWAEFSEISPEQELATGYRLWGFVLGTSHGDYVVARHNRAISREKIAELRIEVQPPRQ</sequence>
<dbReference type="Proteomes" id="UP000886845">
    <property type="component" value="Unassembled WGS sequence"/>
</dbReference>
<dbReference type="EMBL" id="DVOR01000106">
    <property type="protein sequence ID" value="HIV09139.1"/>
    <property type="molecule type" value="Genomic_DNA"/>
</dbReference>
<dbReference type="AlphaFoldDB" id="A0A9D1NLY9"/>
<reference evidence="1" key="1">
    <citation type="submission" date="2020-10" db="EMBL/GenBank/DDBJ databases">
        <authorList>
            <person name="Gilroy R."/>
        </authorList>
    </citation>
    <scope>NUCLEOTIDE SEQUENCE</scope>
    <source>
        <strain evidence="1">35461</strain>
    </source>
</reference>
<gene>
    <name evidence="1" type="ORF">IAC79_03380</name>
</gene>
<proteinExistence type="predicted"/>
<protein>
    <submittedName>
        <fullName evidence="1">Uncharacterized protein</fullName>
    </submittedName>
</protein>
<accession>A0A9D1NLY9</accession>
<reference evidence="1" key="2">
    <citation type="journal article" date="2021" name="PeerJ">
        <title>Extensive microbial diversity within the chicken gut microbiome revealed by metagenomics and culture.</title>
        <authorList>
            <person name="Gilroy R."/>
            <person name="Ravi A."/>
            <person name="Getino M."/>
            <person name="Pursley I."/>
            <person name="Horton D.L."/>
            <person name="Alikhan N.F."/>
            <person name="Baker D."/>
            <person name="Gharbi K."/>
            <person name="Hall N."/>
            <person name="Watson M."/>
            <person name="Adriaenssens E.M."/>
            <person name="Foster-Nyarko E."/>
            <person name="Jarju S."/>
            <person name="Secka A."/>
            <person name="Antonio M."/>
            <person name="Oren A."/>
            <person name="Chaudhuri R.R."/>
            <person name="La Ragione R."/>
            <person name="Hildebrand F."/>
            <person name="Pallen M.J."/>
        </authorList>
    </citation>
    <scope>NUCLEOTIDE SEQUENCE</scope>
    <source>
        <strain evidence="1">35461</strain>
    </source>
</reference>
<evidence type="ECO:0000313" key="1">
    <source>
        <dbReference type="EMBL" id="HIV09139.1"/>
    </source>
</evidence>